<comment type="subcellular location">
    <subcellularLocation>
        <location evidence="1 7">Cell outer membrane</location>
        <topology evidence="1 7">Multi-pass membrane protein</topology>
    </subcellularLocation>
</comment>
<evidence type="ECO:0000256" key="4">
    <source>
        <dbReference type="ARBA" id="ARBA00022692"/>
    </source>
</evidence>
<dbReference type="SUPFAM" id="SSF49464">
    <property type="entry name" value="Carboxypeptidase regulatory domain-like"/>
    <property type="match status" value="1"/>
</dbReference>
<protein>
    <submittedName>
        <fullName evidence="10">SusC/RagA family TonB-linked outer membrane protein</fullName>
    </submittedName>
</protein>
<dbReference type="KEGG" id="fya:KMW28_15930"/>
<name>A0AAX1N0V3_9BACT</name>
<dbReference type="GO" id="GO:0009279">
    <property type="term" value="C:cell outer membrane"/>
    <property type="evidence" value="ECO:0007669"/>
    <property type="project" value="UniProtKB-SubCell"/>
</dbReference>
<evidence type="ECO:0000313" key="11">
    <source>
        <dbReference type="Proteomes" id="UP000678679"/>
    </source>
</evidence>
<reference evidence="10 11" key="1">
    <citation type="submission" date="2021-05" db="EMBL/GenBank/DDBJ databases">
        <title>Comparative genomic studies on the polysaccharide-degrading batcterial strains of the Flammeovirga genus.</title>
        <authorList>
            <person name="Zewei F."/>
            <person name="Zheng Z."/>
            <person name="Yu L."/>
            <person name="Ruyue G."/>
            <person name="Yanhong M."/>
            <person name="Yuanyuan C."/>
            <person name="Jingyan G."/>
            <person name="Wenjun H."/>
        </authorList>
    </citation>
    <scope>NUCLEOTIDE SEQUENCE [LARGE SCALE GENOMIC DNA]</scope>
    <source>
        <strain evidence="10 11">NBRC:100898</strain>
    </source>
</reference>
<evidence type="ECO:0000313" key="10">
    <source>
        <dbReference type="EMBL" id="QWG01134.1"/>
    </source>
</evidence>
<feature type="chain" id="PRO_5043511244" evidence="8">
    <location>
        <begin position="23"/>
        <end position="1006"/>
    </location>
</feature>
<dbReference type="NCBIfam" id="TIGR04056">
    <property type="entry name" value="OMP_RagA_SusC"/>
    <property type="match status" value="1"/>
</dbReference>
<dbReference type="EMBL" id="CP076132">
    <property type="protein sequence ID" value="QWG01134.1"/>
    <property type="molecule type" value="Genomic_DNA"/>
</dbReference>
<dbReference type="InterPro" id="IPR023996">
    <property type="entry name" value="TonB-dep_OMP_SusC/RagA"/>
</dbReference>
<keyword evidence="4 7" id="KW-0812">Transmembrane</keyword>
<evidence type="ECO:0000256" key="3">
    <source>
        <dbReference type="ARBA" id="ARBA00022452"/>
    </source>
</evidence>
<keyword evidence="2 7" id="KW-0813">Transport</keyword>
<dbReference type="PROSITE" id="PS52016">
    <property type="entry name" value="TONB_DEPENDENT_REC_3"/>
    <property type="match status" value="1"/>
</dbReference>
<dbReference type="InterPro" id="IPR023997">
    <property type="entry name" value="TonB-dep_OMP_SusC/RagA_CS"/>
</dbReference>
<sequence>MLNKTTLIFVFLMCCMGVTTYAQHLVKGQVTDESNMGLPGVNIKINGTSEGAITDLEGRYQIGPLNADAELIFSYIGMESQTITVGTQKEINVLLMPKASELDELVVIGYGEAKSQDLTSPITTVSSEEITSMNTSSAMSAIQGKVPGVNIVNSGVPGEGPSVRIRGVGSLGDASPLYVVDGMFLEDINFINPNDIESMSILKDASAAAIYGVRAANGVVIITTKSGSEDQKMRVTYDGYYGVQHVQQTMKMANTEQYANLLRASGDKDFEMLLTKSMEHYGSHNGNPSTDTDWYNELVNNFASIQNHGVSLNGGFENTTYSFGVNYFNQESTMNAGGFYERLSVRSKVDFKLTEKFKLGTNLMITNEFRQKDHITAWSDAFRAAPIYPVYEKDGVDNGDFPGRYANPHHLGYHSYYANPMAMSDYHSNDRTKYTRILPSFTAEYKPILDLSLRSALSMDMGFDRGRKYTPAFVHGDIQNPLSQLDKYNQWNSNYIWDNTATYSKELGNHHFSIMGGFSVREETRRKLSVGISDVPEGREEYYYITNGDLNSFRGTEEGRRDRGVSAFSRMSYNYDEKYLLSLTMRADGSSKYQDKWGYFPSIGAGWVISNEEFLKSANTPIDFLKVRASWGLLGNDKIDANRGVAAVESGGINQSAIYNGQFVPGMLNNTLFSHLGWELVEETNVGIDVKLLDYRLDVEVDYFRRDTKNMAVHNQKNFTSQTVRENTGSVRNSGIEFMVNWSDKIGKLRYSVGANATYLRNSVIDLGDQPYLFHNSPEFRQISTVGMPMYSFFGWKTDGVYQNQAEIEACDIAKANGLKPGDFRFVDTNGDGVIDDEDRQILGNYHPNWSYGFNINLNYKNWGLGVVFQGVSGVDILNMKRGEVNKNPINNIDRDLATNLWSPENPTNKYPSAEGLFNPWNTGRFTDFYIEDGSYFRIQNIRFSYDLPQQTAEKMKLQGMQIYLNADRPYTHFHTNGFTPEVGNGIDYDMHPIAAVYSLGLKVNF</sequence>
<gene>
    <name evidence="10" type="ORF">KMW28_15930</name>
</gene>
<dbReference type="Gene3D" id="2.170.130.10">
    <property type="entry name" value="TonB-dependent receptor, plug domain"/>
    <property type="match status" value="1"/>
</dbReference>
<keyword evidence="5 7" id="KW-0472">Membrane</keyword>
<evidence type="ECO:0000256" key="5">
    <source>
        <dbReference type="ARBA" id="ARBA00023136"/>
    </source>
</evidence>
<dbReference type="Proteomes" id="UP000678679">
    <property type="component" value="Chromosome 1"/>
</dbReference>
<feature type="signal peptide" evidence="8">
    <location>
        <begin position="1"/>
        <end position="22"/>
    </location>
</feature>
<keyword evidence="6 7" id="KW-0998">Cell outer membrane</keyword>
<dbReference type="InterPro" id="IPR036942">
    <property type="entry name" value="Beta-barrel_TonB_sf"/>
</dbReference>
<keyword evidence="3 7" id="KW-1134">Transmembrane beta strand</keyword>
<keyword evidence="8" id="KW-0732">Signal</keyword>
<dbReference type="NCBIfam" id="TIGR04057">
    <property type="entry name" value="SusC_RagA_signa"/>
    <property type="match status" value="1"/>
</dbReference>
<evidence type="ECO:0000259" key="9">
    <source>
        <dbReference type="Pfam" id="PF07715"/>
    </source>
</evidence>
<dbReference type="Gene3D" id="2.40.170.20">
    <property type="entry name" value="TonB-dependent receptor, beta-barrel domain"/>
    <property type="match status" value="1"/>
</dbReference>
<evidence type="ECO:0000256" key="8">
    <source>
        <dbReference type="SAM" id="SignalP"/>
    </source>
</evidence>
<dbReference type="Pfam" id="PF13715">
    <property type="entry name" value="CarbopepD_reg_2"/>
    <property type="match status" value="1"/>
</dbReference>
<evidence type="ECO:0000256" key="1">
    <source>
        <dbReference type="ARBA" id="ARBA00004571"/>
    </source>
</evidence>
<dbReference type="InterPro" id="IPR008969">
    <property type="entry name" value="CarboxyPept-like_regulatory"/>
</dbReference>
<proteinExistence type="inferred from homology"/>
<dbReference type="InterPro" id="IPR012910">
    <property type="entry name" value="Plug_dom"/>
</dbReference>
<dbReference type="RefSeq" id="WP_169662686.1">
    <property type="nucleotide sequence ID" value="NZ_CP076132.1"/>
</dbReference>
<keyword evidence="11" id="KW-1185">Reference proteome</keyword>
<evidence type="ECO:0000256" key="6">
    <source>
        <dbReference type="ARBA" id="ARBA00023237"/>
    </source>
</evidence>
<dbReference type="InterPro" id="IPR037066">
    <property type="entry name" value="Plug_dom_sf"/>
</dbReference>
<accession>A0AAX1N0V3</accession>
<comment type="similarity">
    <text evidence="7">Belongs to the TonB-dependent receptor family.</text>
</comment>
<dbReference type="Pfam" id="PF07715">
    <property type="entry name" value="Plug"/>
    <property type="match status" value="1"/>
</dbReference>
<feature type="domain" description="TonB-dependent receptor plug" evidence="9">
    <location>
        <begin position="116"/>
        <end position="219"/>
    </location>
</feature>
<dbReference type="SUPFAM" id="SSF56935">
    <property type="entry name" value="Porins"/>
    <property type="match status" value="1"/>
</dbReference>
<dbReference type="InterPro" id="IPR039426">
    <property type="entry name" value="TonB-dep_rcpt-like"/>
</dbReference>
<dbReference type="AlphaFoldDB" id="A0AAX1N0V3"/>
<evidence type="ECO:0000256" key="7">
    <source>
        <dbReference type="PROSITE-ProRule" id="PRU01360"/>
    </source>
</evidence>
<dbReference type="Gene3D" id="2.60.40.1120">
    <property type="entry name" value="Carboxypeptidase-like, regulatory domain"/>
    <property type="match status" value="1"/>
</dbReference>
<organism evidence="10 11">
    <name type="scientific">Flammeovirga yaeyamensis</name>
    <dbReference type="NCBI Taxonomy" id="367791"/>
    <lineage>
        <taxon>Bacteria</taxon>
        <taxon>Pseudomonadati</taxon>
        <taxon>Bacteroidota</taxon>
        <taxon>Cytophagia</taxon>
        <taxon>Cytophagales</taxon>
        <taxon>Flammeovirgaceae</taxon>
        <taxon>Flammeovirga</taxon>
    </lineage>
</organism>
<evidence type="ECO:0000256" key="2">
    <source>
        <dbReference type="ARBA" id="ARBA00022448"/>
    </source>
</evidence>